<reference evidence="3" key="1">
    <citation type="submission" date="2023-08" db="EMBL/GenBank/DDBJ databases">
        <title>Black Yeasts Isolated from many extreme environments.</title>
        <authorList>
            <person name="Coleine C."/>
            <person name="Stajich J.E."/>
            <person name="Selbmann L."/>
        </authorList>
    </citation>
    <scope>NUCLEOTIDE SEQUENCE</scope>
    <source>
        <strain evidence="3">CCFEE 5401</strain>
    </source>
</reference>
<dbReference type="Gene3D" id="3.30.70.100">
    <property type="match status" value="1"/>
</dbReference>
<feature type="domain" description="EthD" evidence="2">
    <location>
        <begin position="20"/>
        <end position="114"/>
    </location>
</feature>
<dbReference type="InterPro" id="IPR009799">
    <property type="entry name" value="EthD_dom"/>
</dbReference>
<dbReference type="Pfam" id="PF07110">
    <property type="entry name" value="EthD"/>
    <property type="match status" value="1"/>
</dbReference>
<dbReference type="AlphaFoldDB" id="A0AAN7YT98"/>
<name>A0AAN7YT98_9PEZI</name>
<comment type="caution">
    <text evidence="3">The sequence shown here is derived from an EMBL/GenBank/DDBJ whole genome shotgun (WGS) entry which is preliminary data.</text>
</comment>
<dbReference type="Proteomes" id="UP001310890">
    <property type="component" value="Unassembled WGS sequence"/>
</dbReference>
<evidence type="ECO:0000256" key="1">
    <source>
        <dbReference type="ARBA" id="ARBA00005986"/>
    </source>
</evidence>
<proteinExistence type="inferred from homology"/>
<evidence type="ECO:0000313" key="4">
    <source>
        <dbReference type="Proteomes" id="UP001310890"/>
    </source>
</evidence>
<sequence length="162" mass="18255">MSSATTPLALGQGLLKRNASLSAEDFRKHYIGRHGPTAIPWFLANGVIYYAQIHRPLAWTSPEAASKHSKTIPDLSAWDAAVELGLPPRMGLEDMDKAQRYYSEVILPDERMTFLTEALQHMTNVGPGSVTGERVEFIVDGKMVVEYEEWKAVFEKYQKEEK</sequence>
<protein>
    <recommendedName>
        <fullName evidence="2">EthD domain-containing protein</fullName>
    </recommendedName>
</protein>
<organism evidence="3 4">
    <name type="scientific">Meristemomyces frigidus</name>
    <dbReference type="NCBI Taxonomy" id="1508187"/>
    <lineage>
        <taxon>Eukaryota</taxon>
        <taxon>Fungi</taxon>
        <taxon>Dikarya</taxon>
        <taxon>Ascomycota</taxon>
        <taxon>Pezizomycotina</taxon>
        <taxon>Dothideomycetes</taxon>
        <taxon>Dothideomycetidae</taxon>
        <taxon>Mycosphaerellales</taxon>
        <taxon>Teratosphaeriaceae</taxon>
        <taxon>Meristemomyces</taxon>
    </lineage>
</organism>
<dbReference type="GO" id="GO:0016491">
    <property type="term" value="F:oxidoreductase activity"/>
    <property type="evidence" value="ECO:0007669"/>
    <property type="project" value="InterPro"/>
</dbReference>
<evidence type="ECO:0000313" key="3">
    <source>
        <dbReference type="EMBL" id="KAK5116898.1"/>
    </source>
</evidence>
<gene>
    <name evidence="3" type="ORF">LTR62_006619</name>
</gene>
<dbReference type="EMBL" id="JAVRRL010000006">
    <property type="protein sequence ID" value="KAK5116898.1"/>
    <property type="molecule type" value="Genomic_DNA"/>
</dbReference>
<comment type="similarity">
    <text evidence="1">Belongs to the tpcK family.</text>
</comment>
<evidence type="ECO:0000259" key="2">
    <source>
        <dbReference type="Pfam" id="PF07110"/>
    </source>
</evidence>
<accession>A0AAN7YT98</accession>